<dbReference type="CDD" id="cd16936">
    <property type="entry name" value="HATPase_RsbW-like"/>
    <property type="match status" value="1"/>
</dbReference>
<reference evidence="2 3" key="1">
    <citation type="journal article" date="2012" name="BMC Genomics">
        <title>Comparative genomics of Brachyspira pilosicoli strains: genome rearrangements, reductions and correlation of genetic compliment with phenotypic diversity.</title>
        <authorList>
            <person name="Mappley L.J."/>
            <person name="Black M.L."/>
            <person name="Abuoun M."/>
            <person name="Darby A.C."/>
            <person name="Woodward M.J."/>
            <person name="Parkhill J."/>
            <person name="Turner A.K."/>
            <person name="Bellgard M.I."/>
            <person name="La T."/>
            <person name="Phillips N.D."/>
            <person name="La Ragione R.M."/>
            <person name="Hampson D.J."/>
        </authorList>
    </citation>
    <scope>NUCLEOTIDE SEQUENCE [LARGE SCALE GENOMIC DNA]</scope>
    <source>
        <strain evidence="2">B2904</strain>
    </source>
</reference>
<evidence type="ECO:0000313" key="3">
    <source>
        <dbReference type="Proteomes" id="UP000007346"/>
    </source>
</evidence>
<dbReference type="InterPro" id="IPR003594">
    <property type="entry name" value="HATPase_dom"/>
</dbReference>
<evidence type="ECO:0000259" key="1">
    <source>
        <dbReference type="Pfam" id="PF13581"/>
    </source>
</evidence>
<dbReference type="Gene3D" id="3.30.565.10">
    <property type="entry name" value="Histidine kinase-like ATPase, C-terminal domain"/>
    <property type="match status" value="1"/>
</dbReference>
<feature type="domain" description="Histidine kinase/HSP90-like ATPase" evidence="1">
    <location>
        <begin position="98"/>
        <end position="168"/>
    </location>
</feature>
<dbReference type="AlphaFoldDB" id="J9UL85"/>
<dbReference type="PATRIC" id="fig|1133568.3.peg.1142"/>
<dbReference type="Pfam" id="PF13581">
    <property type="entry name" value="HATPase_c_2"/>
    <property type="match status" value="1"/>
</dbReference>
<dbReference type="Proteomes" id="UP000007346">
    <property type="component" value="Chromosome"/>
</dbReference>
<dbReference type="KEGG" id="bpj:B2904_orf1146"/>
<name>J9UL85_BRAPL</name>
<evidence type="ECO:0000313" key="2">
    <source>
        <dbReference type="EMBL" id="AFR70485.1"/>
    </source>
</evidence>
<proteinExistence type="predicted"/>
<accession>J9UL85</accession>
<dbReference type="EMBL" id="CP003490">
    <property type="protein sequence ID" value="AFR70485.1"/>
    <property type="molecule type" value="Genomic_DNA"/>
</dbReference>
<gene>
    <name evidence="2" type="ORF">B2904_orf1146</name>
</gene>
<dbReference type="InterPro" id="IPR036890">
    <property type="entry name" value="HATPase_C_sf"/>
</dbReference>
<protein>
    <submittedName>
        <fullName evidence="2">Response regulator</fullName>
    </submittedName>
</protein>
<dbReference type="HOGENOM" id="CLU_1537156_0_0_12"/>
<dbReference type="SUPFAM" id="SSF55874">
    <property type="entry name" value="ATPase domain of HSP90 chaperone/DNA topoisomerase II/histidine kinase"/>
    <property type="match status" value="1"/>
</dbReference>
<sequence>MVYLLIKLLQGCFEVEKYILDNDLDNISKLIENICLRIDKYIIDTDLFSSALYEVIINAIEHGNLNILYEQKKEWLQKNIYNKKLNELLKSELAQNTNIELTLDINENDRTITITVKDSGEGFNINKALKTIKDDGFARESGRGIIIIKSYFDEVKHNKKGNVITLIKKFNKNT</sequence>
<organism evidence="2 3">
    <name type="scientific">Brachyspira pilosicoli B2904</name>
    <dbReference type="NCBI Taxonomy" id="1133568"/>
    <lineage>
        <taxon>Bacteria</taxon>
        <taxon>Pseudomonadati</taxon>
        <taxon>Spirochaetota</taxon>
        <taxon>Spirochaetia</taxon>
        <taxon>Brachyspirales</taxon>
        <taxon>Brachyspiraceae</taxon>
        <taxon>Brachyspira</taxon>
    </lineage>
</organism>